<dbReference type="HOGENOM" id="CLU_007288_0_0_1"/>
<dbReference type="InterPro" id="IPR025946">
    <property type="entry name" value="CABIT_dom"/>
</dbReference>
<organism evidence="5 6">
    <name type="scientific">Drosophila ananassae</name>
    <name type="common">Fruit fly</name>
    <dbReference type="NCBI Taxonomy" id="7217"/>
    <lineage>
        <taxon>Eukaryota</taxon>
        <taxon>Metazoa</taxon>
        <taxon>Ecdysozoa</taxon>
        <taxon>Arthropoda</taxon>
        <taxon>Hexapoda</taxon>
        <taxon>Insecta</taxon>
        <taxon>Pterygota</taxon>
        <taxon>Neoptera</taxon>
        <taxon>Endopterygota</taxon>
        <taxon>Diptera</taxon>
        <taxon>Brachycera</taxon>
        <taxon>Muscomorpha</taxon>
        <taxon>Ephydroidea</taxon>
        <taxon>Drosophilidae</taxon>
        <taxon>Drosophila</taxon>
        <taxon>Sophophora</taxon>
    </lineage>
</organism>
<dbReference type="eggNOG" id="ENOG502QVCY">
    <property type="taxonomic scope" value="Eukaryota"/>
</dbReference>
<dbReference type="GeneID" id="6493992"/>
<dbReference type="GO" id="GO:0035159">
    <property type="term" value="P:regulation of tube length, open tracheal system"/>
    <property type="evidence" value="ECO:0007669"/>
    <property type="project" value="EnsemblMetazoa"/>
</dbReference>
<dbReference type="Proteomes" id="UP000007801">
    <property type="component" value="Unassembled WGS sequence"/>
</dbReference>
<dbReference type="EMBL" id="CH902619">
    <property type="protein sequence ID" value="EDV38004.1"/>
    <property type="molecule type" value="Genomic_DNA"/>
</dbReference>
<feature type="compositionally biased region" description="Basic residues" evidence="3">
    <location>
        <begin position="530"/>
        <end position="554"/>
    </location>
</feature>
<feature type="compositionally biased region" description="Low complexity" evidence="3">
    <location>
        <begin position="555"/>
        <end position="588"/>
    </location>
</feature>
<feature type="compositionally biased region" description="Low complexity" evidence="3">
    <location>
        <begin position="741"/>
        <end position="754"/>
    </location>
</feature>
<dbReference type="OMA" id="VNHYHHS"/>
<evidence type="ECO:0000256" key="3">
    <source>
        <dbReference type="SAM" id="MobiDB-lite"/>
    </source>
</evidence>
<dbReference type="KEGG" id="dan:6493992"/>
<keyword evidence="2" id="KW-0175">Coiled coil</keyword>
<feature type="compositionally biased region" description="Low complexity" evidence="3">
    <location>
        <begin position="721"/>
        <end position="733"/>
    </location>
</feature>
<dbReference type="PhylomeDB" id="B3MHZ4"/>
<feature type="domain" description="CABIT" evidence="4">
    <location>
        <begin position="31"/>
        <end position="265"/>
    </location>
</feature>
<dbReference type="InParanoid" id="B3MHZ4"/>
<keyword evidence="1" id="KW-0597">Phosphoprotein</keyword>
<evidence type="ECO:0000313" key="6">
    <source>
        <dbReference type="Proteomes" id="UP000007801"/>
    </source>
</evidence>
<dbReference type="PANTHER" id="PTHR14454:SF11">
    <property type="entry name" value="SERRANO, ISOFORM F"/>
    <property type="match status" value="1"/>
</dbReference>
<feature type="compositionally biased region" description="Basic residues" evidence="3">
    <location>
        <begin position="589"/>
        <end position="619"/>
    </location>
</feature>
<dbReference type="GO" id="GO:0045179">
    <property type="term" value="C:apical cortex"/>
    <property type="evidence" value="ECO:0007669"/>
    <property type="project" value="EnsemblMetazoa"/>
</dbReference>
<evidence type="ECO:0000313" key="5">
    <source>
        <dbReference type="EMBL" id="EDV38004.1"/>
    </source>
</evidence>
<dbReference type="GO" id="GO:0042067">
    <property type="term" value="P:establishment of ommatidial planar polarity"/>
    <property type="evidence" value="ECO:0007669"/>
    <property type="project" value="EnsemblMetazoa"/>
</dbReference>
<feature type="compositionally biased region" description="Low complexity" evidence="3">
    <location>
        <begin position="506"/>
        <end position="529"/>
    </location>
</feature>
<keyword evidence="6" id="KW-1185">Reference proteome</keyword>
<dbReference type="FunCoup" id="B3MHZ4">
    <property type="interactions" value="50"/>
</dbReference>
<dbReference type="AlphaFoldDB" id="B3MHZ4"/>
<feature type="compositionally biased region" description="Low complexity" evidence="3">
    <location>
        <begin position="419"/>
        <end position="454"/>
    </location>
</feature>
<feature type="region of interest" description="Disordered" evidence="3">
    <location>
        <begin position="670"/>
        <end position="695"/>
    </location>
</feature>
<evidence type="ECO:0000256" key="2">
    <source>
        <dbReference type="SAM" id="Coils"/>
    </source>
</evidence>
<accession>B3MHZ4</accession>
<dbReference type="OrthoDB" id="6077228at2759"/>
<feature type="region of interest" description="Disordered" evidence="3">
    <location>
        <begin position="717"/>
        <end position="769"/>
    </location>
</feature>
<dbReference type="PANTHER" id="PTHR14454">
    <property type="entry name" value="GRB2-ASSOCIATED AND REGULATOR OF MAPK PROTEIN FAMILY MEMBER"/>
    <property type="match status" value="1"/>
</dbReference>
<feature type="compositionally biased region" description="Gly residues" evidence="3">
    <location>
        <begin position="676"/>
        <end position="688"/>
    </location>
</feature>
<dbReference type="InterPro" id="IPR052281">
    <property type="entry name" value="GAREM"/>
</dbReference>
<sequence>MAATDGQIILAASRFGDSTPVYLRDFSKQPLPAVAKILKGQHQALGVPTLSAPSLQSTALFLSAGKKYQILAQPIKIKEGRKPTNVGAKVLIPETYGGYFELLSEDGRSTRCIDSVLELSRRRNARVLVRETFRCQQMNRTIHAGELLTTMNDNGKYLQCRNIKDEIINLPLDTKAKFSPIAREDSISGVHTVKNLLLKRMPVIVRLVHGSAPKGLKQPFVPELRLLGCVEIDRIFALPLQKDTDLVPVPLNAKIKLQRAKNMEQLEHFIEYTRFLDKAQRLLADARDRLQIVDLKLSEKEKKDSKFSSRNGRLPVVMLPSAAGVASGLAESGYVLRKSASCDSWSKQQILSSSEIPEEYNEIDHIYDYVRGLTPLSKGLARFEPICESPTLRSHHTDSGSGNYCSLIRAPVHQQGTTSGNNNNNYSSLESNKHSSSNGGNHHTTQPQQQQQPQQHHHHHHLVNHYHHGHIQEDIKPVPPPIETIPGKKPAEKRQRPTLPKLYIKNAHSAGSSSNGNSTGTTHSNSHSHSQSHSHSHSHSQSHSHSYSHSHVHSHNQQQQQQQQPPTPNGNTANAVANAAAAAVAAAHSHAHGHSHHGSHPHPHQHSHPHPLPHPHHGKVLTPNNHLPAKEALEPQSPLFHIRYKSLSSLQLTPDNNNCAAVTPPTISAHGKSSVAGGGSGAGGGGAAPGTPGTPPDVVLKCGSILNVHGYLSSPHPLPMPLSHSRSSSSNNHHNPREGTLDSSRSGGRTSGDSNKLPEKKTRRLSRPRSLSNLVWDLRPSKEKSKKKLYIHHFDQRQQATLYL</sequence>
<dbReference type="CTD" id="37185"/>
<name>B3MHZ4_DROAN</name>
<protein>
    <recommendedName>
        <fullName evidence="4">CABIT domain-containing protein</fullName>
    </recommendedName>
</protein>
<feature type="region of interest" description="Disordered" evidence="3">
    <location>
        <begin position="414"/>
        <end position="625"/>
    </location>
</feature>
<dbReference type="STRING" id="7217.B3MHZ4"/>
<gene>
    <name evidence="5" type="primary">Dana\GF11127</name>
    <name evidence="5" type="synonym">dana_GLEANR_11197</name>
    <name evidence="5" type="ORF">GF11127</name>
</gene>
<evidence type="ECO:0000259" key="4">
    <source>
        <dbReference type="Pfam" id="PF12736"/>
    </source>
</evidence>
<feature type="compositionally biased region" description="Basic residues" evidence="3">
    <location>
        <begin position="455"/>
        <end position="469"/>
    </location>
</feature>
<evidence type="ECO:0000256" key="1">
    <source>
        <dbReference type="ARBA" id="ARBA00022553"/>
    </source>
</evidence>
<feature type="coiled-coil region" evidence="2">
    <location>
        <begin position="276"/>
        <end position="303"/>
    </location>
</feature>
<reference evidence="5 6" key="1">
    <citation type="journal article" date="2007" name="Nature">
        <title>Evolution of genes and genomes on the Drosophila phylogeny.</title>
        <authorList>
            <consortium name="Drosophila 12 Genomes Consortium"/>
            <person name="Clark A.G."/>
            <person name="Eisen M.B."/>
            <person name="Smith D.R."/>
            <person name="Bergman C.M."/>
            <person name="Oliver B."/>
            <person name="Markow T.A."/>
            <person name="Kaufman T.C."/>
            <person name="Kellis M."/>
            <person name="Gelbart W."/>
            <person name="Iyer V.N."/>
            <person name="Pollard D.A."/>
            <person name="Sackton T.B."/>
            <person name="Larracuente A.M."/>
            <person name="Singh N.D."/>
            <person name="Abad J.P."/>
            <person name="Abt D.N."/>
            <person name="Adryan B."/>
            <person name="Aguade M."/>
            <person name="Akashi H."/>
            <person name="Anderson W.W."/>
            <person name="Aquadro C.F."/>
            <person name="Ardell D.H."/>
            <person name="Arguello R."/>
            <person name="Artieri C.G."/>
            <person name="Barbash D.A."/>
            <person name="Barker D."/>
            <person name="Barsanti P."/>
            <person name="Batterham P."/>
            <person name="Batzoglou S."/>
            <person name="Begun D."/>
            <person name="Bhutkar A."/>
            <person name="Blanco E."/>
            <person name="Bosak S.A."/>
            <person name="Bradley R.K."/>
            <person name="Brand A.D."/>
            <person name="Brent M.R."/>
            <person name="Brooks A.N."/>
            <person name="Brown R.H."/>
            <person name="Butlin R.K."/>
            <person name="Caggese C."/>
            <person name="Calvi B.R."/>
            <person name="Bernardo de Carvalho A."/>
            <person name="Caspi A."/>
            <person name="Castrezana S."/>
            <person name="Celniker S.E."/>
            <person name="Chang J.L."/>
            <person name="Chapple C."/>
            <person name="Chatterji S."/>
            <person name="Chinwalla A."/>
            <person name="Civetta A."/>
            <person name="Clifton S.W."/>
            <person name="Comeron J.M."/>
            <person name="Costello J.C."/>
            <person name="Coyne J.A."/>
            <person name="Daub J."/>
            <person name="David R.G."/>
            <person name="Delcher A.L."/>
            <person name="Delehaunty K."/>
            <person name="Do C.B."/>
            <person name="Ebling H."/>
            <person name="Edwards K."/>
            <person name="Eickbush T."/>
            <person name="Evans J.D."/>
            <person name="Filipski A."/>
            <person name="Findeiss S."/>
            <person name="Freyhult E."/>
            <person name="Fulton L."/>
            <person name="Fulton R."/>
            <person name="Garcia A.C."/>
            <person name="Gardiner A."/>
            <person name="Garfield D.A."/>
            <person name="Garvin B.E."/>
            <person name="Gibson G."/>
            <person name="Gilbert D."/>
            <person name="Gnerre S."/>
            <person name="Godfrey J."/>
            <person name="Good R."/>
            <person name="Gotea V."/>
            <person name="Gravely B."/>
            <person name="Greenberg A.J."/>
            <person name="Griffiths-Jones S."/>
            <person name="Gross S."/>
            <person name="Guigo R."/>
            <person name="Gustafson E.A."/>
            <person name="Haerty W."/>
            <person name="Hahn M.W."/>
            <person name="Halligan D.L."/>
            <person name="Halpern A.L."/>
            <person name="Halter G.M."/>
            <person name="Han M.V."/>
            <person name="Heger A."/>
            <person name="Hillier L."/>
            <person name="Hinrichs A.S."/>
            <person name="Holmes I."/>
            <person name="Hoskins R.A."/>
            <person name="Hubisz M.J."/>
            <person name="Hultmark D."/>
            <person name="Huntley M.A."/>
            <person name="Jaffe D.B."/>
            <person name="Jagadeeshan S."/>
            <person name="Jeck W.R."/>
            <person name="Johnson J."/>
            <person name="Jones C.D."/>
            <person name="Jordan W.C."/>
            <person name="Karpen G.H."/>
            <person name="Kataoka E."/>
            <person name="Keightley P.D."/>
            <person name="Kheradpour P."/>
            <person name="Kirkness E.F."/>
            <person name="Koerich L.B."/>
            <person name="Kristiansen K."/>
            <person name="Kudrna D."/>
            <person name="Kulathinal R.J."/>
            <person name="Kumar S."/>
            <person name="Kwok R."/>
            <person name="Lander E."/>
            <person name="Langley C.H."/>
            <person name="Lapoint R."/>
            <person name="Lazzaro B.P."/>
            <person name="Lee S.J."/>
            <person name="Levesque L."/>
            <person name="Li R."/>
            <person name="Lin C.F."/>
            <person name="Lin M.F."/>
            <person name="Lindblad-Toh K."/>
            <person name="Llopart A."/>
            <person name="Long M."/>
            <person name="Low L."/>
            <person name="Lozovsky E."/>
            <person name="Lu J."/>
            <person name="Luo M."/>
            <person name="Machado C.A."/>
            <person name="Makalowski W."/>
            <person name="Marzo M."/>
            <person name="Matsuda M."/>
            <person name="Matzkin L."/>
            <person name="McAllister B."/>
            <person name="McBride C.S."/>
            <person name="McKernan B."/>
            <person name="McKernan K."/>
            <person name="Mendez-Lago M."/>
            <person name="Minx P."/>
            <person name="Mollenhauer M.U."/>
            <person name="Montooth K."/>
            <person name="Mount S.M."/>
            <person name="Mu X."/>
            <person name="Myers E."/>
            <person name="Negre B."/>
            <person name="Newfeld S."/>
            <person name="Nielsen R."/>
            <person name="Noor M.A."/>
            <person name="O'Grady P."/>
            <person name="Pachter L."/>
            <person name="Papaceit M."/>
            <person name="Parisi M.J."/>
            <person name="Parisi M."/>
            <person name="Parts L."/>
            <person name="Pedersen J.S."/>
            <person name="Pesole G."/>
            <person name="Phillippy A.M."/>
            <person name="Ponting C.P."/>
            <person name="Pop M."/>
            <person name="Porcelli D."/>
            <person name="Powell J.R."/>
            <person name="Prohaska S."/>
            <person name="Pruitt K."/>
            <person name="Puig M."/>
            <person name="Quesneville H."/>
            <person name="Ram K.R."/>
            <person name="Rand D."/>
            <person name="Rasmussen M.D."/>
            <person name="Reed L.K."/>
            <person name="Reenan R."/>
            <person name="Reily A."/>
            <person name="Remington K.A."/>
            <person name="Rieger T.T."/>
            <person name="Ritchie M.G."/>
            <person name="Robin C."/>
            <person name="Rogers Y.H."/>
            <person name="Rohde C."/>
            <person name="Rozas J."/>
            <person name="Rubenfield M.J."/>
            <person name="Ruiz A."/>
            <person name="Russo S."/>
            <person name="Salzberg S.L."/>
            <person name="Sanchez-Gracia A."/>
            <person name="Saranga D.J."/>
            <person name="Sato H."/>
            <person name="Schaeffer S.W."/>
            <person name="Schatz M.C."/>
            <person name="Schlenke T."/>
            <person name="Schwartz R."/>
            <person name="Segarra C."/>
            <person name="Singh R.S."/>
            <person name="Sirot L."/>
            <person name="Sirota M."/>
            <person name="Sisneros N.B."/>
            <person name="Smith C.D."/>
            <person name="Smith T.F."/>
            <person name="Spieth J."/>
            <person name="Stage D.E."/>
            <person name="Stark A."/>
            <person name="Stephan W."/>
            <person name="Strausberg R.L."/>
            <person name="Strempel S."/>
            <person name="Sturgill D."/>
            <person name="Sutton G."/>
            <person name="Sutton G.G."/>
            <person name="Tao W."/>
            <person name="Teichmann S."/>
            <person name="Tobari Y.N."/>
            <person name="Tomimura Y."/>
            <person name="Tsolas J.M."/>
            <person name="Valente V.L."/>
            <person name="Venter E."/>
            <person name="Venter J.C."/>
            <person name="Vicario S."/>
            <person name="Vieira F.G."/>
            <person name="Vilella A.J."/>
            <person name="Villasante A."/>
            <person name="Walenz B."/>
            <person name="Wang J."/>
            <person name="Wasserman M."/>
            <person name="Watts T."/>
            <person name="Wilson D."/>
            <person name="Wilson R.K."/>
            <person name="Wing R.A."/>
            <person name="Wolfner M.F."/>
            <person name="Wong A."/>
            <person name="Wong G.K."/>
            <person name="Wu C.I."/>
            <person name="Wu G."/>
            <person name="Yamamoto D."/>
            <person name="Yang H.P."/>
            <person name="Yang S.P."/>
            <person name="Yorke J.A."/>
            <person name="Yoshida K."/>
            <person name="Zdobnov E."/>
            <person name="Zhang P."/>
            <person name="Zhang Y."/>
            <person name="Zimin A.V."/>
            <person name="Baldwin J."/>
            <person name="Abdouelleil A."/>
            <person name="Abdulkadir J."/>
            <person name="Abebe A."/>
            <person name="Abera B."/>
            <person name="Abreu J."/>
            <person name="Acer S.C."/>
            <person name="Aftuck L."/>
            <person name="Alexander A."/>
            <person name="An P."/>
            <person name="Anderson E."/>
            <person name="Anderson S."/>
            <person name="Arachi H."/>
            <person name="Azer M."/>
            <person name="Bachantsang P."/>
            <person name="Barry A."/>
            <person name="Bayul T."/>
            <person name="Berlin A."/>
            <person name="Bessette D."/>
            <person name="Bloom T."/>
            <person name="Blye J."/>
            <person name="Boguslavskiy L."/>
            <person name="Bonnet C."/>
            <person name="Boukhgalter B."/>
            <person name="Bourzgui I."/>
            <person name="Brown A."/>
            <person name="Cahill P."/>
            <person name="Channer S."/>
            <person name="Cheshatsang Y."/>
            <person name="Chuda L."/>
            <person name="Citroen M."/>
            <person name="Collymore A."/>
            <person name="Cooke P."/>
            <person name="Costello M."/>
            <person name="D'Aco K."/>
            <person name="Daza R."/>
            <person name="De Haan G."/>
            <person name="DeGray S."/>
            <person name="DeMaso C."/>
            <person name="Dhargay N."/>
            <person name="Dooley K."/>
            <person name="Dooley E."/>
            <person name="Doricent M."/>
            <person name="Dorje P."/>
            <person name="Dorjee K."/>
            <person name="Dupes A."/>
            <person name="Elong R."/>
            <person name="Falk J."/>
            <person name="Farina A."/>
            <person name="Faro S."/>
            <person name="Ferguson D."/>
            <person name="Fisher S."/>
            <person name="Foley C.D."/>
            <person name="Franke A."/>
            <person name="Friedrich D."/>
            <person name="Gadbois L."/>
            <person name="Gearin G."/>
            <person name="Gearin C.R."/>
            <person name="Giannoukos G."/>
            <person name="Goode T."/>
            <person name="Graham J."/>
            <person name="Grandbois E."/>
            <person name="Grewal S."/>
            <person name="Gyaltsen K."/>
            <person name="Hafez N."/>
            <person name="Hagos B."/>
            <person name="Hall J."/>
            <person name="Henson C."/>
            <person name="Hollinger A."/>
            <person name="Honan T."/>
            <person name="Huard M.D."/>
            <person name="Hughes L."/>
            <person name="Hurhula B."/>
            <person name="Husby M.E."/>
            <person name="Kamat A."/>
            <person name="Kanga B."/>
            <person name="Kashin S."/>
            <person name="Khazanovich D."/>
            <person name="Kisner P."/>
            <person name="Lance K."/>
            <person name="Lara M."/>
            <person name="Lee W."/>
            <person name="Lennon N."/>
            <person name="Letendre F."/>
            <person name="LeVine R."/>
            <person name="Lipovsky A."/>
            <person name="Liu X."/>
            <person name="Liu J."/>
            <person name="Liu S."/>
            <person name="Lokyitsang T."/>
            <person name="Lokyitsang Y."/>
            <person name="Lubonja R."/>
            <person name="Lui A."/>
            <person name="MacDonald P."/>
            <person name="Magnisalis V."/>
            <person name="Maru K."/>
            <person name="Matthews C."/>
            <person name="McCusker W."/>
            <person name="McDonough S."/>
            <person name="Mehta T."/>
            <person name="Meldrim J."/>
            <person name="Meneus L."/>
            <person name="Mihai O."/>
            <person name="Mihalev A."/>
            <person name="Mihova T."/>
            <person name="Mittelman R."/>
            <person name="Mlenga V."/>
            <person name="Montmayeur A."/>
            <person name="Mulrain L."/>
            <person name="Navidi A."/>
            <person name="Naylor J."/>
            <person name="Negash T."/>
            <person name="Nguyen T."/>
            <person name="Nguyen N."/>
            <person name="Nicol R."/>
            <person name="Norbu C."/>
            <person name="Norbu N."/>
            <person name="Novod N."/>
            <person name="O'Neill B."/>
            <person name="Osman S."/>
            <person name="Markiewicz E."/>
            <person name="Oyono O.L."/>
            <person name="Patti C."/>
            <person name="Phunkhang P."/>
            <person name="Pierre F."/>
            <person name="Priest M."/>
            <person name="Raghuraman S."/>
            <person name="Rege F."/>
            <person name="Reyes R."/>
            <person name="Rise C."/>
            <person name="Rogov P."/>
            <person name="Ross K."/>
            <person name="Ryan E."/>
            <person name="Settipalli S."/>
            <person name="Shea T."/>
            <person name="Sherpa N."/>
            <person name="Shi L."/>
            <person name="Shih D."/>
            <person name="Sparrow T."/>
            <person name="Spaulding J."/>
            <person name="Stalker J."/>
            <person name="Stange-Thomann N."/>
            <person name="Stavropoulos S."/>
            <person name="Stone C."/>
            <person name="Strader C."/>
            <person name="Tesfaye S."/>
            <person name="Thomson T."/>
            <person name="Thoulutsang Y."/>
            <person name="Thoulutsang D."/>
            <person name="Topham K."/>
            <person name="Topping I."/>
            <person name="Tsamla T."/>
            <person name="Vassiliev H."/>
            <person name="Vo A."/>
            <person name="Wangchuk T."/>
            <person name="Wangdi T."/>
            <person name="Weiand M."/>
            <person name="Wilkinson J."/>
            <person name="Wilson A."/>
            <person name="Yadav S."/>
            <person name="Young G."/>
            <person name="Yu Q."/>
            <person name="Zembek L."/>
            <person name="Zhong D."/>
            <person name="Zimmer A."/>
            <person name="Zwirko Z."/>
            <person name="Jaffe D.B."/>
            <person name="Alvarez P."/>
            <person name="Brockman W."/>
            <person name="Butler J."/>
            <person name="Chin C."/>
            <person name="Gnerre S."/>
            <person name="Grabherr M."/>
            <person name="Kleber M."/>
            <person name="Mauceli E."/>
            <person name="MacCallum I."/>
        </authorList>
    </citation>
    <scope>NUCLEOTIDE SEQUENCE [LARGE SCALE GENOMIC DNA]</scope>
    <source>
        <strain evidence="6">Tucson 14024-0371.13</strain>
    </source>
</reference>
<dbReference type="Pfam" id="PF12736">
    <property type="entry name" value="CABIT"/>
    <property type="match status" value="1"/>
</dbReference>
<proteinExistence type="predicted"/>